<reference evidence="2 3" key="1">
    <citation type="submission" date="2024-09" db="EMBL/GenBank/DDBJ databases">
        <authorList>
            <person name="Sun Q."/>
            <person name="Mori K."/>
        </authorList>
    </citation>
    <scope>NUCLEOTIDE SEQUENCE [LARGE SCALE GENOMIC DNA]</scope>
    <source>
        <strain evidence="2 3">CCM 7468</strain>
    </source>
</reference>
<dbReference type="InterPro" id="IPR001763">
    <property type="entry name" value="Rhodanese-like_dom"/>
</dbReference>
<dbReference type="Proteomes" id="UP001589789">
    <property type="component" value="Unassembled WGS sequence"/>
</dbReference>
<accession>A0ABV6IWG0</accession>
<evidence type="ECO:0000259" key="1">
    <source>
        <dbReference type="PROSITE" id="PS50206"/>
    </source>
</evidence>
<dbReference type="RefSeq" id="WP_377053314.1">
    <property type="nucleotide sequence ID" value="NZ_JBHLVZ010000069.1"/>
</dbReference>
<dbReference type="InterPro" id="IPR036866">
    <property type="entry name" value="RibonucZ/Hydroxyglut_hydro"/>
</dbReference>
<dbReference type="PROSITE" id="PS00380">
    <property type="entry name" value="RHODANESE_1"/>
    <property type="match status" value="1"/>
</dbReference>
<proteinExistence type="predicted"/>
<dbReference type="SUPFAM" id="SSF52821">
    <property type="entry name" value="Rhodanese/Cell cycle control phosphatase"/>
    <property type="match status" value="2"/>
</dbReference>
<protein>
    <submittedName>
        <fullName evidence="2">Rhodanese-like domain-containing protein</fullName>
    </submittedName>
</protein>
<dbReference type="Gene3D" id="3.60.15.10">
    <property type="entry name" value="Ribonuclease Z/Hydroxyacylglutathione hydrolase-like"/>
    <property type="match status" value="1"/>
</dbReference>
<dbReference type="PROSITE" id="PS51257">
    <property type="entry name" value="PROKAR_LIPOPROTEIN"/>
    <property type="match status" value="1"/>
</dbReference>
<organism evidence="2 3">
    <name type="scientific">Muricoccus vinaceus</name>
    <dbReference type="NCBI Taxonomy" id="424704"/>
    <lineage>
        <taxon>Bacteria</taxon>
        <taxon>Pseudomonadati</taxon>
        <taxon>Pseudomonadota</taxon>
        <taxon>Alphaproteobacteria</taxon>
        <taxon>Acetobacterales</taxon>
        <taxon>Roseomonadaceae</taxon>
        <taxon>Muricoccus</taxon>
    </lineage>
</organism>
<dbReference type="EMBL" id="JBHLVZ010000069">
    <property type="protein sequence ID" value="MFC0387652.1"/>
    <property type="molecule type" value="Genomic_DNA"/>
</dbReference>
<evidence type="ECO:0000313" key="2">
    <source>
        <dbReference type="EMBL" id="MFC0387652.1"/>
    </source>
</evidence>
<keyword evidence="3" id="KW-1185">Reference proteome</keyword>
<dbReference type="InterPro" id="IPR050229">
    <property type="entry name" value="GlpE_sulfurtransferase"/>
</dbReference>
<dbReference type="CDD" id="cd00158">
    <property type="entry name" value="RHOD"/>
    <property type="match status" value="2"/>
</dbReference>
<dbReference type="PANTHER" id="PTHR43031:SF1">
    <property type="entry name" value="PYRIDINE NUCLEOTIDE-DISULPHIDE OXIDOREDUCTASE"/>
    <property type="match status" value="1"/>
</dbReference>
<gene>
    <name evidence="2" type="ORF">ACFFIC_19200</name>
</gene>
<dbReference type="Gene3D" id="3.40.250.10">
    <property type="entry name" value="Rhodanese-like domain"/>
    <property type="match status" value="2"/>
</dbReference>
<feature type="domain" description="Rhodanese" evidence="1">
    <location>
        <begin position="101"/>
        <end position="192"/>
    </location>
</feature>
<comment type="caution">
    <text evidence="2">The sequence shown here is derived from an EMBL/GenBank/DDBJ whole genome shotgun (WGS) entry which is preliminary data.</text>
</comment>
<feature type="domain" description="Rhodanese" evidence="1">
    <location>
        <begin position="206"/>
        <end position="294"/>
    </location>
</feature>
<name>A0ABV6IWG0_9PROT</name>
<sequence length="294" mass="31770">MFEKVLPLGDGTAVWPGHGAGSACGKSLGDLLSTTVGHERAVNTALEPRGREAFTSWLLEGMPELPRHYARLKRINAVGAPVRGAVPVPPPMSPDAFEKAMREGAVAIDTRPMLAFGGGHVPGALNIGIGKEFPAWLGWMVEHGTSIVLVAEGPEQALEAATHAFRLGYDTVLGWLGRGMTAWQNAARPLRHVDQWTVQALDDRRTDPDLQILDVRSLEEFEAGHVPGARNIYVPHLPERSGELDPDRPVVTYCGTGYRASIGASVLAAARFAQVYNTPGSWTAWQHARLPAER</sequence>
<dbReference type="InterPro" id="IPR001307">
    <property type="entry name" value="Thiosulphate_STrfase_CS"/>
</dbReference>
<dbReference type="InterPro" id="IPR036873">
    <property type="entry name" value="Rhodanese-like_dom_sf"/>
</dbReference>
<dbReference type="SMART" id="SM00450">
    <property type="entry name" value="RHOD"/>
    <property type="match status" value="2"/>
</dbReference>
<evidence type="ECO:0000313" key="3">
    <source>
        <dbReference type="Proteomes" id="UP001589789"/>
    </source>
</evidence>
<dbReference type="Pfam" id="PF00581">
    <property type="entry name" value="Rhodanese"/>
    <property type="match status" value="2"/>
</dbReference>
<dbReference type="PANTHER" id="PTHR43031">
    <property type="entry name" value="FAD-DEPENDENT OXIDOREDUCTASE"/>
    <property type="match status" value="1"/>
</dbReference>
<dbReference type="PROSITE" id="PS50206">
    <property type="entry name" value="RHODANESE_3"/>
    <property type="match status" value="2"/>
</dbReference>